<evidence type="ECO:0000256" key="7">
    <source>
        <dbReference type="ARBA" id="ARBA00023002"/>
    </source>
</evidence>
<reference evidence="15" key="1">
    <citation type="submission" date="2022-07" db="EMBL/GenBank/DDBJ databases">
        <title>Arcobacter roscoffensis sp. nov., a marine bacterium isolated from coastal seawater collected from Roscoff, France.</title>
        <authorList>
            <person name="Pascual J."/>
            <person name="Lepeaux C."/>
            <person name="Methner A."/>
            <person name="Overmann J."/>
        </authorList>
    </citation>
    <scope>NUCLEOTIDE SEQUENCE</scope>
    <source>
        <strain evidence="15">ARW1-2F2</strain>
    </source>
</reference>
<evidence type="ECO:0000256" key="12">
    <source>
        <dbReference type="ARBA" id="ARBA00030295"/>
    </source>
</evidence>
<comment type="cofactor">
    <cofactor evidence="1">
        <name>[4Fe-4S] cluster</name>
        <dbReference type="ChEBI" id="CHEBI:49883"/>
    </cofactor>
</comment>
<name>A0ABY5E5C6_9BACT</name>
<dbReference type="Proteomes" id="UP001060012">
    <property type="component" value="Chromosome"/>
</dbReference>
<evidence type="ECO:0000256" key="9">
    <source>
        <dbReference type="ARBA" id="ARBA00023014"/>
    </source>
</evidence>
<keyword evidence="5" id="KW-0004">4Fe-4S</keyword>
<evidence type="ECO:0000256" key="4">
    <source>
        <dbReference type="ARBA" id="ARBA00012358"/>
    </source>
</evidence>
<dbReference type="InterPro" id="IPR036644">
    <property type="entry name" value="FTR_bsu_sf"/>
</dbReference>
<evidence type="ECO:0000256" key="1">
    <source>
        <dbReference type="ARBA" id="ARBA00001966"/>
    </source>
</evidence>
<evidence type="ECO:0000313" key="16">
    <source>
        <dbReference type="Proteomes" id="UP001060012"/>
    </source>
</evidence>
<evidence type="ECO:0000256" key="3">
    <source>
        <dbReference type="ARBA" id="ARBA00007941"/>
    </source>
</evidence>
<protein>
    <recommendedName>
        <fullName evidence="4">ferredoxin:thioredoxin reductase</fullName>
        <ecNumber evidence="4">1.8.7.2</ecNumber>
    </recommendedName>
    <alternativeName>
        <fullName evidence="12">Ferredoxin-thioredoxin reductase subunit B</fullName>
    </alternativeName>
</protein>
<dbReference type="SUPFAM" id="SSF57662">
    <property type="entry name" value="Ferredoxin thioredoxin reductase (FTR), catalytic beta chain"/>
    <property type="match status" value="1"/>
</dbReference>
<keyword evidence="10" id="KW-1015">Disulfide bond</keyword>
<keyword evidence="9" id="KW-0411">Iron-sulfur</keyword>
<dbReference type="PANTHER" id="PTHR35113">
    <property type="entry name" value="FERREDOXIN-THIOREDOXIN REDUCTASE CATALYTIC CHAIN, CHLOROPLASTIC"/>
    <property type="match status" value="1"/>
</dbReference>
<keyword evidence="16" id="KW-1185">Reference proteome</keyword>
<comment type="function">
    <text evidence="2">Catalytic subunit of the ferredoxin-thioredoxin reductase (FTR), which catalyzes the two-electron reduction of thioredoxins by the electrons provided by reduced ferredoxin.</text>
</comment>
<evidence type="ECO:0000313" key="15">
    <source>
        <dbReference type="EMBL" id="UTJ05933.1"/>
    </source>
</evidence>
<evidence type="ECO:0000256" key="13">
    <source>
        <dbReference type="ARBA" id="ARBA00048150"/>
    </source>
</evidence>
<dbReference type="EMBL" id="CP100595">
    <property type="protein sequence ID" value="UTJ05933.1"/>
    <property type="molecule type" value="Genomic_DNA"/>
</dbReference>
<evidence type="ECO:0000256" key="8">
    <source>
        <dbReference type="ARBA" id="ARBA00023004"/>
    </source>
</evidence>
<dbReference type="PANTHER" id="PTHR35113:SF1">
    <property type="entry name" value="FERREDOXIN-THIOREDOXIN REDUCTASE CATALYTIC CHAIN, CHLOROPLASTIC"/>
    <property type="match status" value="1"/>
</dbReference>
<accession>A0ABY5E5C6</accession>
<evidence type="ECO:0000256" key="5">
    <source>
        <dbReference type="ARBA" id="ARBA00022485"/>
    </source>
</evidence>
<keyword evidence="8" id="KW-0408">Iron</keyword>
<feature type="domain" description="Rhodanese" evidence="14">
    <location>
        <begin position="157"/>
        <end position="248"/>
    </location>
</feature>
<dbReference type="PROSITE" id="PS50206">
    <property type="entry name" value="RHODANESE_3"/>
    <property type="match status" value="1"/>
</dbReference>
<dbReference type="InterPro" id="IPR036873">
    <property type="entry name" value="Rhodanese-like_dom_sf"/>
</dbReference>
<sequence length="249" mass="28529">MIKKIDIESEEYQTQLELTKQFTDKVVERFDFRYNPNDEVNESIQMGLTRNKMIYGKRYCPCFMVVGETKEEQKAANNRLCPCTPALEKEIPTSGSCHCGIFCTPEFAQEAAQEEQMHDAIATHSRGLTKEECEKLLEKQEVNAVELESLLEARDLGFVKFNLIDTREWMEWVSQRIKGTDYLVPTTAFYQALEQVDDQKDTPVVVYCLSGSRSAYCQRIMLDLGFKSVANLDYGISTFQGECLSGEEQ</sequence>
<comment type="subunit">
    <text evidence="11">Heterodimer of subunit A (variable subunit) and subunit B (catalytic subunit). Heterodimeric FTR forms a complex with ferredoxin and thioredoxin.</text>
</comment>
<keyword evidence="6" id="KW-0479">Metal-binding</keyword>
<dbReference type="InterPro" id="IPR004209">
    <property type="entry name" value="FTR_bsu"/>
</dbReference>
<dbReference type="EC" id="1.8.7.2" evidence="4"/>
<evidence type="ECO:0000256" key="11">
    <source>
        <dbReference type="ARBA" id="ARBA00026011"/>
    </source>
</evidence>
<dbReference type="InterPro" id="IPR001763">
    <property type="entry name" value="Rhodanese-like_dom"/>
</dbReference>
<proteinExistence type="inferred from homology"/>
<evidence type="ECO:0000256" key="2">
    <source>
        <dbReference type="ARBA" id="ARBA00003945"/>
    </source>
</evidence>
<evidence type="ECO:0000259" key="14">
    <source>
        <dbReference type="PROSITE" id="PS50206"/>
    </source>
</evidence>
<dbReference type="SUPFAM" id="SSF52821">
    <property type="entry name" value="Rhodanese/Cell cycle control phosphatase"/>
    <property type="match status" value="1"/>
</dbReference>
<evidence type="ECO:0000256" key="10">
    <source>
        <dbReference type="ARBA" id="ARBA00023157"/>
    </source>
</evidence>
<organism evidence="15 16">
    <name type="scientific">Arcobacter roscoffensis</name>
    <dbReference type="NCBI Taxonomy" id="2961520"/>
    <lineage>
        <taxon>Bacteria</taxon>
        <taxon>Pseudomonadati</taxon>
        <taxon>Campylobacterota</taxon>
        <taxon>Epsilonproteobacteria</taxon>
        <taxon>Campylobacterales</taxon>
        <taxon>Arcobacteraceae</taxon>
        <taxon>Arcobacter</taxon>
    </lineage>
</organism>
<comment type="similarity">
    <text evidence="3">Belongs to the ferredoxin thioredoxin reductase beta subunit family.</text>
</comment>
<dbReference type="RefSeq" id="WP_254576114.1">
    <property type="nucleotide sequence ID" value="NZ_CP100595.1"/>
</dbReference>
<dbReference type="Pfam" id="PF02943">
    <property type="entry name" value="FeThRed_B"/>
    <property type="match status" value="1"/>
</dbReference>
<dbReference type="Pfam" id="PF00581">
    <property type="entry name" value="Rhodanese"/>
    <property type="match status" value="1"/>
</dbReference>
<dbReference type="SMART" id="SM00450">
    <property type="entry name" value="RHOD"/>
    <property type="match status" value="1"/>
</dbReference>
<dbReference type="Gene3D" id="3.40.250.10">
    <property type="entry name" value="Rhodanese-like domain"/>
    <property type="match status" value="1"/>
</dbReference>
<gene>
    <name evidence="15" type="ORF">NJU99_11825</name>
</gene>
<keyword evidence="7" id="KW-0560">Oxidoreductase</keyword>
<comment type="catalytic activity">
    <reaction evidence="13">
        <text>[thioredoxin]-disulfide + 2 reduced [2Fe-2S]-[ferredoxin] + 2 H(+) = [thioredoxin]-dithiol + 2 oxidized [2Fe-2S]-[ferredoxin]</text>
        <dbReference type="Rhea" id="RHEA:42336"/>
        <dbReference type="Rhea" id="RHEA-COMP:10000"/>
        <dbReference type="Rhea" id="RHEA-COMP:10001"/>
        <dbReference type="Rhea" id="RHEA-COMP:10698"/>
        <dbReference type="Rhea" id="RHEA-COMP:10700"/>
        <dbReference type="ChEBI" id="CHEBI:15378"/>
        <dbReference type="ChEBI" id="CHEBI:29950"/>
        <dbReference type="ChEBI" id="CHEBI:33737"/>
        <dbReference type="ChEBI" id="CHEBI:33738"/>
        <dbReference type="ChEBI" id="CHEBI:50058"/>
        <dbReference type="EC" id="1.8.7.2"/>
    </reaction>
</comment>
<evidence type="ECO:0000256" key="6">
    <source>
        <dbReference type="ARBA" id="ARBA00022723"/>
    </source>
</evidence>
<dbReference type="Gene3D" id="3.90.460.10">
    <property type="entry name" value="Ferredoxin thioredoxin reductase catalytic beta subunit"/>
    <property type="match status" value="1"/>
</dbReference>
<dbReference type="CDD" id="cd00158">
    <property type="entry name" value="RHOD"/>
    <property type="match status" value="1"/>
</dbReference>